<comment type="caution">
    <text evidence="5">The sequence shown here is derived from an EMBL/GenBank/DDBJ whole genome shotgun (WGS) entry which is preliminary data.</text>
</comment>
<feature type="signal peptide" evidence="3">
    <location>
        <begin position="1"/>
        <end position="24"/>
    </location>
</feature>
<dbReference type="InterPro" id="IPR023346">
    <property type="entry name" value="Lysozyme-like_dom_sf"/>
</dbReference>
<dbReference type="EMBL" id="QLIX01000005">
    <property type="protein sequence ID" value="RAI59187.1"/>
    <property type="molecule type" value="Genomic_DNA"/>
</dbReference>
<evidence type="ECO:0000256" key="1">
    <source>
        <dbReference type="ARBA" id="ARBA00007734"/>
    </source>
</evidence>
<feature type="domain" description="Transglycosylase SLT" evidence="4">
    <location>
        <begin position="79"/>
        <end position="185"/>
    </location>
</feature>
<proteinExistence type="inferred from homology"/>
<accession>A0A327M9N4</accession>
<evidence type="ECO:0000256" key="2">
    <source>
        <dbReference type="ARBA" id="ARBA00009387"/>
    </source>
</evidence>
<comment type="similarity">
    <text evidence="1">Belongs to the transglycosylase Slt family.</text>
</comment>
<name>A0A327M9N4_9PROT</name>
<dbReference type="PROSITE" id="PS51257">
    <property type="entry name" value="PROKAR_LIPOPROTEIN"/>
    <property type="match status" value="1"/>
</dbReference>
<comment type="similarity">
    <text evidence="2">Belongs to the virb1 family.</text>
</comment>
<dbReference type="AlphaFoldDB" id="A0A327M9N4"/>
<evidence type="ECO:0000313" key="5">
    <source>
        <dbReference type="EMBL" id="RAI59187.1"/>
    </source>
</evidence>
<keyword evidence="6" id="KW-1185">Reference proteome</keyword>
<dbReference type="InterPro" id="IPR008258">
    <property type="entry name" value="Transglycosylase_SLT_dom_1"/>
</dbReference>
<dbReference type="SUPFAM" id="SSF53955">
    <property type="entry name" value="Lysozyme-like"/>
    <property type="match status" value="1"/>
</dbReference>
<dbReference type="CDD" id="cd00254">
    <property type="entry name" value="LT-like"/>
    <property type="match status" value="1"/>
</dbReference>
<evidence type="ECO:0000256" key="3">
    <source>
        <dbReference type="SAM" id="SignalP"/>
    </source>
</evidence>
<evidence type="ECO:0000313" key="6">
    <source>
        <dbReference type="Proteomes" id="UP000249065"/>
    </source>
</evidence>
<feature type="chain" id="PRO_5016378809" description="Transglycosylase SLT domain-containing protein" evidence="3">
    <location>
        <begin position="25"/>
        <end position="286"/>
    </location>
</feature>
<keyword evidence="3" id="KW-0732">Signal</keyword>
<dbReference type="Pfam" id="PF01464">
    <property type="entry name" value="SLT"/>
    <property type="match status" value="1"/>
</dbReference>
<reference evidence="6" key="1">
    <citation type="submission" date="2018-06" db="EMBL/GenBank/DDBJ databases">
        <authorList>
            <person name="Khan S.A."/>
        </authorList>
    </citation>
    <scope>NUCLEOTIDE SEQUENCE [LARGE SCALE GENOMIC DNA]</scope>
    <source>
        <strain evidence="6">DB-1506</strain>
    </source>
</reference>
<organism evidence="5 6">
    <name type="scientific">Roseicella frigidaeris</name>
    <dbReference type="NCBI Taxonomy" id="2230885"/>
    <lineage>
        <taxon>Bacteria</taxon>
        <taxon>Pseudomonadati</taxon>
        <taxon>Pseudomonadota</taxon>
        <taxon>Alphaproteobacteria</taxon>
        <taxon>Acetobacterales</taxon>
        <taxon>Roseomonadaceae</taxon>
        <taxon>Roseicella</taxon>
    </lineage>
</organism>
<dbReference type="Proteomes" id="UP000249065">
    <property type="component" value="Unassembled WGS sequence"/>
</dbReference>
<protein>
    <recommendedName>
        <fullName evidence="4">Transglycosylase SLT domain-containing protein</fullName>
    </recommendedName>
</protein>
<dbReference type="PANTHER" id="PTHR37423">
    <property type="entry name" value="SOLUBLE LYTIC MUREIN TRANSGLYCOSYLASE-RELATED"/>
    <property type="match status" value="1"/>
</dbReference>
<dbReference type="Gene3D" id="1.10.530.10">
    <property type="match status" value="1"/>
</dbReference>
<sequence>MPWPRRRPIGLAALLLLGGLAACAPRPAFVWDGRRGYDGNGDYGYDLEASRAEARVYRARSAGSYAVPGPPEDPWGPHIREAASRFGVPECWIRAVMRQESGGRLYDGSGRPITSPVGAMGLMQVMPRTYDTLAARHGLGPDPYAPRDNILAGAAYIRAMYDRFGAPGFLAAYNAGPERVEAVLAGATVLPDETLNYLASVAPRLGGAVPLTGPFAVYAGGGAPAARPVETAAADLAYAGGGMRGTEYGRPVLDDPSLRAFEGGGLVTRDAPTGVLTPRNRDWRGY</sequence>
<dbReference type="PANTHER" id="PTHR37423:SF2">
    <property type="entry name" value="MEMBRANE-BOUND LYTIC MUREIN TRANSGLYCOSYLASE C"/>
    <property type="match status" value="1"/>
</dbReference>
<gene>
    <name evidence="5" type="ORF">DOO78_09100</name>
</gene>
<evidence type="ECO:0000259" key="4">
    <source>
        <dbReference type="Pfam" id="PF01464"/>
    </source>
</evidence>
<dbReference type="RefSeq" id="WP_111469445.1">
    <property type="nucleotide sequence ID" value="NZ_QLIX01000005.1"/>
</dbReference>